<evidence type="ECO:0000313" key="2">
    <source>
        <dbReference type="EMBL" id="EGD46364.1"/>
    </source>
</evidence>
<accession>F1TGN3</accession>
<dbReference type="CDD" id="cd04301">
    <property type="entry name" value="NAT_SF"/>
    <property type="match status" value="1"/>
</dbReference>
<dbReference type="InterPro" id="IPR016181">
    <property type="entry name" value="Acyl_CoA_acyltransferase"/>
</dbReference>
<dbReference type="EMBL" id="ACXX02000014">
    <property type="protein sequence ID" value="EGD46364.1"/>
    <property type="molecule type" value="Genomic_DNA"/>
</dbReference>
<dbReference type="Pfam" id="PF13508">
    <property type="entry name" value="Acetyltransf_7"/>
    <property type="match status" value="1"/>
</dbReference>
<dbReference type="OrthoDB" id="9127144at2"/>
<feature type="domain" description="N-acetyltransferase" evidence="1">
    <location>
        <begin position="3"/>
        <end position="158"/>
    </location>
</feature>
<dbReference type="Proteomes" id="UP000003860">
    <property type="component" value="Unassembled WGS sequence"/>
</dbReference>
<protein>
    <recommendedName>
        <fullName evidence="1">N-acetyltransferase domain-containing protein</fullName>
    </recommendedName>
</protein>
<dbReference type="GO" id="GO:0016747">
    <property type="term" value="F:acyltransferase activity, transferring groups other than amino-acyl groups"/>
    <property type="evidence" value="ECO:0007669"/>
    <property type="project" value="InterPro"/>
</dbReference>
<comment type="caution">
    <text evidence="2">The sequence shown here is derived from an EMBL/GenBank/DDBJ whole genome shotgun (WGS) entry which is preliminary data.</text>
</comment>
<dbReference type="AlphaFoldDB" id="F1TGN3"/>
<dbReference type="SUPFAM" id="SSF55729">
    <property type="entry name" value="Acyl-CoA N-acyltransferases (Nat)"/>
    <property type="match status" value="1"/>
</dbReference>
<dbReference type="Gene3D" id="3.40.630.30">
    <property type="match status" value="1"/>
</dbReference>
<proteinExistence type="predicted"/>
<gene>
    <name evidence="2" type="ORF">Cpap_0303</name>
</gene>
<dbReference type="STRING" id="588581.Cpap_0303"/>
<dbReference type="RefSeq" id="WP_004621373.1">
    <property type="nucleotide sequence ID" value="NZ_ACXX02000014.1"/>
</dbReference>
<evidence type="ECO:0000313" key="3">
    <source>
        <dbReference type="Proteomes" id="UP000003860"/>
    </source>
</evidence>
<dbReference type="eggNOG" id="COG0456">
    <property type="taxonomic scope" value="Bacteria"/>
</dbReference>
<name>F1TGN3_9FIRM</name>
<organism evidence="2 3">
    <name type="scientific">Ruminiclostridium papyrosolvens DSM 2782</name>
    <dbReference type="NCBI Taxonomy" id="588581"/>
    <lineage>
        <taxon>Bacteria</taxon>
        <taxon>Bacillati</taxon>
        <taxon>Bacillota</taxon>
        <taxon>Clostridia</taxon>
        <taxon>Eubacteriales</taxon>
        <taxon>Oscillospiraceae</taxon>
        <taxon>Ruminiclostridium</taxon>
    </lineage>
</organism>
<reference evidence="2" key="2">
    <citation type="submission" date="2011-01" db="EMBL/GenBank/DDBJ databases">
        <title>The Non-contiguous Finished genome of Clostridium papyrosolvens.</title>
        <authorList>
            <person name="Lucas S."/>
            <person name="Copeland A."/>
            <person name="Lapidus A."/>
            <person name="Cheng J.-F."/>
            <person name="Goodwin L."/>
            <person name="Pitluck S."/>
            <person name="Misra M."/>
            <person name="Chertkov O."/>
            <person name="Detter J.C."/>
            <person name="Han C."/>
            <person name="Tapia R."/>
            <person name="Land M."/>
            <person name="Hauser L."/>
            <person name="Kyrpides N."/>
            <person name="Ivanova N."/>
            <person name="Pagani I."/>
            <person name="Mouttaki H."/>
            <person name="He Z."/>
            <person name="Zhou J."/>
            <person name="Hemme C.L."/>
            <person name="Woyke T."/>
        </authorList>
    </citation>
    <scope>NUCLEOTIDE SEQUENCE [LARGE SCALE GENOMIC DNA]</scope>
    <source>
        <strain evidence="2">DSM 2782</strain>
    </source>
</reference>
<dbReference type="InterPro" id="IPR000182">
    <property type="entry name" value="GNAT_dom"/>
</dbReference>
<keyword evidence="3" id="KW-1185">Reference proteome</keyword>
<sequence length="204" mass="23639">MAYDIRSINLHELRDLYINIVNDFAPGEYPPYETLYNQLENDIQKGFVLVNDKKDVAYSICTADSTDSFVLVSLLAVYNGHRGKGFGSKFIEILKESYCGERSIIVEVEKPEVVLEQKERNIRENRIKFYEKAGFILLPDIDYVLWDIPMYLMILPKETLKINTDTINDVNETIGKVMGDIYLKLLGKKFFYKMDLNIKNKTGL</sequence>
<reference evidence="2" key="1">
    <citation type="submission" date="2009-07" db="EMBL/GenBank/DDBJ databases">
        <authorList>
            <consortium name="US DOE Joint Genome Institute (JGI-PGF)"/>
            <person name="Lucas S."/>
            <person name="Copeland A."/>
            <person name="Lapidus A."/>
            <person name="Glavina del Rio T."/>
            <person name="Tice H."/>
            <person name="Bruce D."/>
            <person name="Goodwin L."/>
            <person name="Pitluck S."/>
            <person name="Larimer F."/>
            <person name="Land M.L."/>
            <person name="Mouttaki H."/>
            <person name="He Z."/>
            <person name="Zhou J."/>
            <person name="Hemme C.L."/>
        </authorList>
    </citation>
    <scope>NUCLEOTIDE SEQUENCE [LARGE SCALE GENOMIC DNA]</scope>
    <source>
        <strain evidence="2">DSM 2782</strain>
    </source>
</reference>
<dbReference type="PROSITE" id="PS51186">
    <property type="entry name" value="GNAT"/>
    <property type="match status" value="1"/>
</dbReference>
<evidence type="ECO:0000259" key="1">
    <source>
        <dbReference type="PROSITE" id="PS51186"/>
    </source>
</evidence>